<evidence type="ECO:0000313" key="4">
    <source>
        <dbReference type="Proteomes" id="UP001370490"/>
    </source>
</evidence>
<keyword evidence="2" id="KW-0119">Carbohydrate metabolism</keyword>
<comment type="similarity">
    <text evidence="1 2">Belongs to the glycogen phosphorylase family.</text>
</comment>
<comment type="cofactor">
    <cofactor evidence="2">
        <name>pyridoxal 5'-phosphate</name>
        <dbReference type="ChEBI" id="CHEBI:597326"/>
    </cofactor>
</comment>
<dbReference type="GO" id="GO:0008184">
    <property type="term" value="F:glycogen phosphorylase activity"/>
    <property type="evidence" value="ECO:0007669"/>
    <property type="project" value="InterPro"/>
</dbReference>
<comment type="caution">
    <text evidence="3">The sequence shown here is derived from an EMBL/GenBank/DDBJ whole genome shotgun (WGS) entry which is preliminary data.</text>
</comment>
<accession>A0AAN8V3W2</accession>
<dbReference type="SUPFAM" id="SSF53756">
    <property type="entry name" value="UDP-Glycosyltransferase/glycogen phosphorylase"/>
    <property type="match status" value="1"/>
</dbReference>
<dbReference type="AlphaFoldDB" id="A0AAN8V3W2"/>
<dbReference type="EC" id="2.4.1.1" evidence="2"/>
<comment type="catalytic activity">
    <reaction evidence="2">
        <text>[(1-&gt;4)-alpha-D-glucosyl](n) + phosphate = [(1-&gt;4)-alpha-D-glucosyl](n-1) + alpha-D-glucose 1-phosphate</text>
        <dbReference type="Rhea" id="RHEA:41732"/>
        <dbReference type="Rhea" id="RHEA-COMP:9584"/>
        <dbReference type="Rhea" id="RHEA-COMP:9586"/>
        <dbReference type="ChEBI" id="CHEBI:15444"/>
        <dbReference type="ChEBI" id="CHEBI:43474"/>
        <dbReference type="ChEBI" id="CHEBI:58601"/>
        <dbReference type="EC" id="2.4.1.1"/>
    </reaction>
</comment>
<keyword evidence="2" id="KW-0663">Pyridoxal phosphate</keyword>
<keyword evidence="2 3" id="KW-0808">Transferase</keyword>
<name>A0AAN8V3W2_9MAGN</name>
<sequence length="109" mass="12174">MKFALNGCLIIGTLDGANVEIREKSGEENNFLFGAKAADVPRLRKERENGLFKPDPRFEEAKQFIRSGAFGSYDYTPLLESLEGTLAMAEKIIFLSATTSQAIWILKQE</sequence>
<dbReference type="Gene3D" id="3.40.50.2000">
    <property type="entry name" value="Glycogen Phosphorylase B"/>
    <property type="match status" value="1"/>
</dbReference>
<dbReference type="Pfam" id="PF00343">
    <property type="entry name" value="Phosphorylase"/>
    <property type="match status" value="1"/>
</dbReference>
<reference evidence="3 4" key="1">
    <citation type="submission" date="2023-12" db="EMBL/GenBank/DDBJ databases">
        <title>A high-quality genome assembly for Dillenia turbinata (Dilleniales).</title>
        <authorList>
            <person name="Chanderbali A."/>
        </authorList>
    </citation>
    <scope>NUCLEOTIDE SEQUENCE [LARGE SCALE GENOMIC DNA]</scope>
    <source>
        <strain evidence="3">LSX21</strain>
        <tissue evidence="3">Leaf</tissue>
    </source>
</reference>
<organism evidence="3 4">
    <name type="scientific">Dillenia turbinata</name>
    <dbReference type="NCBI Taxonomy" id="194707"/>
    <lineage>
        <taxon>Eukaryota</taxon>
        <taxon>Viridiplantae</taxon>
        <taxon>Streptophyta</taxon>
        <taxon>Embryophyta</taxon>
        <taxon>Tracheophyta</taxon>
        <taxon>Spermatophyta</taxon>
        <taxon>Magnoliopsida</taxon>
        <taxon>eudicotyledons</taxon>
        <taxon>Gunneridae</taxon>
        <taxon>Pentapetalae</taxon>
        <taxon>Dilleniales</taxon>
        <taxon>Dilleniaceae</taxon>
        <taxon>Dillenia</taxon>
    </lineage>
</organism>
<dbReference type="InterPro" id="IPR000811">
    <property type="entry name" value="Glyco_trans_35"/>
</dbReference>
<dbReference type="PANTHER" id="PTHR11468">
    <property type="entry name" value="GLYCOGEN PHOSPHORYLASE"/>
    <property type="match status" value="1"/>
</dbReference>
<proteinExistence type="inferred from homology"/>
<evidence type="ECO:0000256" key="2">
    <source>
        <dbReference type="RuleBase" id="RU000587"/>
    </source>
</evidence>
<dbReference type="Proteomes" id="UP001370490">
    <property type="component" value="Unassembled WGS sequence"/>
</dbReference>
<protein>
    <recommendedName>
        <fullName evidence="2">Alpha-1,4 glucan phosphorylase</fullName>
        <ecNumber evidence="2">2.4.1.1</ecNumber>
    </recommendedName>
</protein>
<dbReference type="GO" id="GO:0005980">
    <property type="term" value="P:glycogen catabolic process"/>
    <property type="evidence" value="ECO:0007669"/>
    <property type="project" value="TreeGrafter"/>
</dbReference>
<keyword evidence="2" id="KW-0328">Glycosyltransferase</keyword>
<dbReference type="PANTHER" id="PTHR11468:SF4">
    <property type="entry name" value="ALPHA-GLUCAN PHOSPHORYLASE 2, CYTOSOLIC"/>
    <property type="match status" value="1"/>
</dbReference>
<keyword evidence="4" id="KW-1185">Reference proteome</keyword>
<dbReference type="GO" id="GO:0030170">
    <property type="term" value="F:pyridoxal phosphate binding"/>
    <property type="evidence" value="ECO:0007669"/>
    <property type="project" value="TreeGrafter"/>
</dbReference>
<dbReference type="EMBL" id="JBAMMX010000015">
    <property type="protein sequence ID" value="KAK6927055.1"/>
    <property type="molecule type" value="Genomic_DNA"/>
</dbReference>
<evidence type="ECO:0000313" key="3">
    <source>
        <dbReference type="EMBL" id="KAK6927055.1"/>
    </source>
</evidence>
<gene>
    <name evidence="3" type="ORF">RJ641_008774</name>
</gene>
<evidence type="ECO:0000256" key="1">
    <source>
        <dbReference type="ARBA" id="ARBA00006047"/>
    </source>
</evidence>
<dbReference type="GO" id="GO:0005737">
    <property type="term" value="C:cytoplasm"/>
    <property type="evidence" value="ECO:0007669"/>
    <property type="project" value="TreeGrafter"/>
</dbReference>
<comment type="function">
    <text evidence="2">Allosteric enzyme that catalyzes the rate-limiting step in glycogen catabolism, the phosphorolytic cleavage of glycogen to produce glucose-1-phosphate, and plays a central role in maintaining cellular and organismal glucose homeostasis.</text>
</comment>